<keyword evidence="2" id="KW-0808">Transferase</keyword>
<protein>
    <submittedName>
        <fullName evidence="4">Class I SAM-dependent methyltransferase</fullName>
    </submittedName>
</protein>
<dbReference type="Proteomes" id="UP001206821">
    <property type="component" value="Unassembled WGS sequence"/>
</dbReference>
<reference evidence="4 5" key="1">
    <citation type="submission" date="2022-07" db="EMBL/GenBank/DDBJ databases">
        <title>Genomic and pangenome structural analysis of the polyextremophile Exiguobacterium.</title>
        <authorList>
            <person name="Shen L."/>
        </authorList>
    </citation>
    <scope>NUCLEOTIDE SEQUENCE [LARGE SCALE GENOMIC DNA]</scope>
    <source>
        <strain evidence="4 5">12_1</strain>
    </source>
</reference>
<evidence type="ECO:0000256" key="1">
    <source>
        <dbReference type="ARBA" id="ARBA00022603"/>
    </source>
</evidence>
<proteinExistence type="predicted"/>
<accession>A0ABT2KUU2</accession>
<dbReference type="Pfam" id="PF05175">
    <property type="entry name" value="MTS"/>
    <property type="match status" value="1"/>
</dbReference>
<dbReference type="InterPro" id="IPR046977">
    <property type="entry name" value="RsmC/RlmG"/>
</dbReference>
<dbReference type="SUPFAM" id="SSF53335">
    <property type="entry name" value="S-adenosyl-L-methionine-dependent methyltransferases"/>
    <property type="match status" value="1"/>
</dbReference>
<dbReference type="GO" id="GO:0008168">
    <property type="term" value="F:methyltransferase activity"/>
    <property type="evidence" value="ECO:0007669"/>
    <property type="project" value="UniProtKB-KW"/>
</dbReference>
<keyword evidence="5" id="KW-1185">Reference proteome</keyword>
<name>A0ABT2KUU2_9BACL</name>
<evidence type="ECO:0000313" key="5">
    <source>
        <dbReference type="Proteomes" id="UP001206821"/>
    </source>
</evidence>
<organism evidence="4 5">
    <name type="scientific">Exiguobacterium alkaliphilum</name>
    <dbReference type="NCBI Taxonomy" id="1428684"/>
    <lineage>
        <taxon>Bacteria</taxon>
        <taxon>Bacillati</taxon>
        <taxon>Bacillota</taxon>
        <taxon>Bacilli</taxon>
        <taxon>Bacillales</taxon>
        <taxon>Bacillales Family XII. Incertae Sedis</taxon>
        <taxon>Exiguobacterium</taxon>
    </lineage>
</organism>
<sequence>MGDHYYTNDPSSKSAPETWSFELRGKTYRFTSDRGVFSKGSVDFGSRLLIESFEVPVVSGRILDVGCGYGPMGISLADASGREALLVDVNERALALSEQNATQNGVTIETRLSHAYDAVGEERFAAIVTNPPIRAGKQVVHTILRDAYDHLVSGGALYVVIQKKQGAPSAKKLLEDVFGHVETLAKEKGYFIFRAIRS</sequence>
<feature type="domain" description="Methyltransferase small" evidence="3">
    <location>
        <begin position="28"/>
        <end position="193"/>
    </location>
</feature>
<dbReference type="InterPro" id="IPR007848">
    <property type="entry name" value="Small_mtfrase_dom"/>
</dbReference>
<dbReference type="InterPro" id="IPR029063">
    <property type="entry name" value="SAM-dependent_MTases_sf"/>
</dbReference>
<dbReference type="GO" id="GO:0032259">
    <property type="term" value="P:methylation"/>
    <property type="evidence" value="ECO:0007669"/>
    <property type="project" value="UniProtKB-KW"/>
</dbReference>
<evidence type="ECO:0000256" key="2">
    <source>
        <dbReference type="ARBA" id="ARBA00022679"/>
    </source>
</evidence>
<dbReference type="EMBL" id="JANIEK010000010">
    <property type="protein sequence ID" value="MCT4794737.1"/>
    <property type="molecule type" value="Genomic_DNA"/>
</dbReference>
<dbReference type="CDD" id="cd02440">
    <property type="entry name" value="AdoMet_MTases"/>
    <property type="match status" value="1"/>
</dbReference>
<keyword evidence="1 4" id="KW-0489">Methyltransferase</keyword>
<dbReference type="RefSeq" id="WP_034817125.1">
    <property type="nucleotide sequence ID" value="NZ_JANIEK010000010.1"/>
</dbReference>
<dbReference type="Gene3D" id="3.40.50.150">
    <property type="entry name" value="Vaccinia Virus protein VP39"/>
    <property type="match status" value="1"/>
</dbReference>
<comment type="caution">
    <text evidence="4">The sequence shown here is derived from an EMBL/GenBank/DDBJ whole genome shotgun (WGS) entry which is preliminary data.</text>
</comment>
<evidence type="ECO:0000259" key="3">
    <source>
        <dbReference type="Pfam" id="PF05175"/>
    </source>
</evidence>
<evidence type="ECO:0000313" key="4">
    <source>
        <dbReference type="EMBL" id="MCT4794737.1"/>
    </source>
</evidence>
<dbReference type="PANTHER" id="PTHR47816">
    <property type="entry name" value="RIBOSOMAL RNA SMALL SUBUNIT METHYLTRANSFERASE C"/>
    <property type="match status" value="1"/>
</dbReference>
<dbReference type="PANTHER" id="PTHR47816:SF4">
    <property type="entry name" value="RIBOSOMAL RNA SMALL SUBUNIT METHYLTRANSFERASE C"/>
    <property type="match status" value="1"/>
</dbReference>
<gene>
    <name evidence="4" type="ORF">NQG31_04225</name>
</gene>